<keyword evidence="1" id="KW-0175">Coiled coil</keyword>
<protein>
    <recommendedName>
        <fullName evidence="5">Heparin binding hemagglutinin HbhA</fullName>
    </recommendedName>
</protein>
<feature type="coiled-coil region" evidence="1">
    <location>
        <begin position="49"/>
        <end position="76"/>
    </location>
</feature>
<sequence length="206" mass="22025">MPITDEIKKTLSDPTPLYALAGAGDLAFEKLREVPGKVEALAVDRKGTQEKATARLQEAQARLVEAQSKVTETVSTLPTDFKVLQEKAQGFALQQVGRAAEFAVKAMEVYDELAVRGKAVVDKGQKSGEPQAPVQGSLSEVVDVVDVVEVVEVVEEPAETPEAEVEVETVAEVVAEPGSEETAADPRPAPKRAPRAPRARKTTAEK</sequence>
<feature type="region of interest" description="Disordered" evidence="2">
    <location>
        <begin position="173"/>
        <end position="206"/>
    </location>
</feature>
<evidence type="ECO:0000313" key="4">
    <source>
        <dbReference type="Proteomes" id="UP001422759"/>
    </source>
</evidence>
<keyword evidence="4" id="KW-1185">Reference proteome</keyword>
<feature type="compositionally biased region" description="Basic residues" evidence="2">
    <location>
        <begin position="189"/>
        <end position="206"/>
    </location>
</feature>
<proteinExistence type="predicted"/>
<dbReference type="RefSeq" id="WP_344462649.1">
    <property type="nucleotide sequence ID" value="NZ_BAAANT010000007.1"/>
</dbReference>
<evidence type="ECO:0000256" key="2">
    <source>
        <dbReference type="SAM" id="MobiDB-lite"/>
    </source>
</evidence>
<evidence type="ECO:0000313" key="3">
    <source>
        <dbReference type="EMBL" id="GAA2137498.1"/>
    </source>
</evidence>
<dbReference type="EMBL" id="BAAANT010000007">
    <property type="protein sequence ID" value="GAA2137498.1"/>
    <property type="molecule type" value="Genomic_DNA"/>
</dbReference>
<accession>A0ABP5KU91</accession>
<gene>
    <name evidence="3" type="ORF">GCM10009760_18090</name>
</gene>
<evidence type="ECO:0000256" key="1">
    <source>
        <dbReference type="SAM" id="Coils"/>
    </source>
</evidence>
<evidence type="ECO:0008006" key="5">
    <source>
        <dbReference type="Google" id="ProtNLM"/>
    </source>
</evidence>
<dbReference type="Proteomes" id="UP001422759">
    <property type="component" value="Unassembled WGS sequence"/>
</dbReference>
<name>A0ABP5KU91_9ACTN</name>
<reference evidence="4" key="1">
    <citation type="journal article" date="2019" name="Int. J. Syst. Evol. Microbiol.">
        <title>The Global Catalogue of Microorganisms (GCM) 10K type strain sequencing project: providing services to taxonomists for standard genome sequencing and annotation.</title>
        <authorList>
            <consortium name="The Broad Institute Genomics Platform"/>
            <consortium name="The Broad Institute Genome Sequencing Center for Infectious Disease"/>
            <person name="Wu L."/>
            <person name="Ma J."/>
        </authorList>
    </citation>
    <scope>NUCLEOTIDE SEQUENCE [LARGE SCALE GENOMIC DNA]</scope>
    <source>
        <strain evidence="4">JCM 14560</strain>
    </source>
</reference>
<comment type="caution">
    <text evidence="3">The sequence shown here is derived from an EMBL/GenBank/DDBJ whole genome shotgun (WGS) entry which is preliminary data.</text>
</comment>
<organism evidence="3 4">
    <name type="scientific">Kitasatospora kazusensis</name>
    <dbReference type="NCBI Taxonomy" id="407974"/>
    <lineage>
        <taxon>Bacteria</taxon>
        <taxon>Bacillati</taxon>
        <taxon>Actinomycetota</taxon>
        <taxon>Actinomycetes</taxon>
        <taxon>Kitasatosporales</taxon>
        <taxon>Streptomycetaceae</taxon>
        <taxon>Kitasatospora</taxon>
    </lineage>
</organism>